<keyword evidence="1" id="KW-0472">Membrane</keyword>
<accession>A0A9N8K9H7</accession>
<name>A0A9N8K9H7_9PEZI</name>
<gene>
    <name evidence="2" type="ORF">AWRI4620_LOCUS806</name>
</gene>
<feature type="transmembrane region" description="Helical" evidence="1">
    <location>
        <begin position="113"/>
        <end position="135"/>
    </location>
</feature>
<keyword evidence="1" id="KW-0812">Transmembrane</keyword>
<evidence type="ECO:0000313" key="2">
    <source>
        <dbReference type="EMBL" id="CAD0106551.1"/>
    </source>
</evidence>
<dbReference type="EMBL" id="CAINUL010000001">
    <property type="protein sequence ID" value="CAD0106551.1"/>
    <property type="molecule type" value="Genomic_DNA"/>
</dbReference>
<organism evidence="2 3">
    <name type="scientific">Aureobasidium uvarum</name>
    <dbReference type="NCBI Taxonomy" id="2773716"/>
    <lineage>
        <taxon>Eukaryota</taxon>
        <taxon>Fungi</taxon>
        <taxon>Dikarya</taxon>
        <taxon>Ascomycota</taxon>
        <taxon>Pezizomycotina</taxon>
        <taxon>Dothideomycetes</taxon>
        <taxon>Dothideomycetidae</taxon>
        <taxon>Dothideales</taxon>
        <taxon>Saccotheciaceae</taxon>
        <taxon>Aureobasidium</taxon>
    </lineage>
</organism>
<comment type="caution">
    <text evidence="2">The sequence shown here is derived from an EMBL/GenBank/DDBJ whole genome shotgun (WGS) entry which is preliminary data.</text>
</comment>
<keyword evidence="1" id="KW-1133">Transmembrane helix</keyword>
<keyword evidence="3" id="KW-1185">Reference proteome</keyword>
<reference evidence="2" key="1">
    <citation type="submission" date="2020-06" db="EMBL/GenBank/DDBJ databases">
        <authorList>
            <person name="Onetto C."/>
        </authorList>
    </citation>
    <scope>NUCLEOTIDE SEQUENCE</scope>
</reference>
<evidence type="ECO:0000313" key="3">
    <source>
        <dbReference type="Proteomes" id="UP000745764"/>
    </source>
</evidence>
<sequence length="144" mass="15361">MDALTSALYTSAIIASSIVVTVALIAATWTIGVKLAEPFGVILFNALISHEDVLDDQEASDGEQKSTKASQREHRKTVERLLSGAIAMFLVIACVSFEQGLAQIGARDDSWGFVLMVLKGVFEALAALGMLRLALAAVRRLVAN</sequence>
<feature type="transmembrane region" description="Helical" evidence="1">
    <location>
        <begin position="81"/>
        <end position="101"/>
    </location>
</feature>
<proteinExistence type="predicted"/>
<dbReference type="AlphaFoldDB" id="A0A9N8K9H7"/>
<feature type="transmembrane region" description="Helical" evidence="1">
    <location>
        <begin position="6"/>
        <end position="29"/>
    </location>
</feature>
<evidence type="ECO:0000256" key="1">
    <source>
        <dbReference type="SAM" id="Phobius"/>
    </source>
</evidence>
<protein>
    <submittedName>
        <fullName evidence="2">Uncharacterized protein</fullName>
    </submittedName>
</protein>
<dbReference type="OrthoDB" id="3902197at2759"/>
<dbReference type="Proteomes" id="UP000745764">
    <property type="component" value="Unassembled WGS sequence"/>
</dbReference>